<reference evidence="2 3" key="1">
    <citation type="journal article" date="2021" name="Sci. Rep.">
        <title>The genome of the diatom Chaetoceros tenuissimus carries an ancient integrated fragment of an extant virus.</title>
        <authorList>
            <person name="Hongo Y."/>
            <person name="Kimura K."/>
            <person name="Takaki Y."/>
            <person name="Yoshida Y."/>
            <person name="Baba S."/>
            <person name="Kobayashi G."/>
            <person name="Nagasaki K."/>
            <person name="Hano T."/>
            <person name="Tomaru Y."/>
        </authorList>
    </citation>
    <scope>NUCLEOTIDE SEQUENCE [LARGE SCALE GENOMIC DNA]</scope>
    <source>
        <strain evidence="2 3">NIES-3715</strain>
    </source>
</reference>
<evidence type="ECO:0000256" key="1">
    <source>
        <dbReference type="ARBA" id="ARBA00001933"/>
    </source>
</evidence>
<dbReference type="EMBL" id="BLLK01000057">
    <property type="protein sequence ID" value="GFH56981.1"/>
    <property type="molecule type" value="Genomic_DNA"/>
</dbReference>
<accession>A0AAD3D356</accession>
<evidence type="ECO:0000313" key="3">
    <source>
        <dbReference type="Proteomes" id="UP001054902"/>
    </source>
</evidence>
<dbReference type="SUPFAM" id="SSF53383">
    <property type="entry name" value="PLP-dependent transferases"/>
    <property type="match status" value="1"/>
</dbReference>
<sequence length="796" mass="90798">MQSPITYLTLTFVVVSLLYKKLQEYLDFFTKSNIKYKILDYLADYIHYGDDIGIDASLALDSPSPEILRKRQQGQAYLASKLAPSSSTNPNERGKTLSSKLVDCRFALAKVCMPLMRELEFPAQRNFITAVKHRLQSAKKGYANGMYQVDTVTQKDLFMVGNDAVHTLGNEAFHAPVQQEINERMSLMEDNGKNGDAMLRFAPLSLNQELEKNVETILNMTGMDKVRYSLSGSEAVDAALKDVKASCRGKNIVVRFSSAYHGHVSGVDVLNCKKHIFLKECSQESIEFIEKYHYRIAAVIINPMQHFTGVNKASPPGEKLTLTSRIRSAVNKDQYAQWLHDLQDRCNYCTKYLSRVAFIMDDIYFAFRTPQLFSKDYFTHPKTGESLKPNVMILGKGVAAGYPLSMVLGQHGYLNTYDKKFLLQVNKTVGTLSAYHGGIVASNVFLEAIQGKLSSIQVEPKIQLEDMVKKFDAFAKSLNAKLNAANLPLRIRNFSNTSSIDFLSRSLYNSRYPQYLMAEGIYLGNYSTGKFNFSNECTEEDLDVLGDKFVSAGLKMRDHGFFEPTSSSAKRKLIINVASRFSYEILRQYYNKIMEDKHIDIEVSHNHPVNKCGHFWSSLLMIIYAYPNLFYYGEAVKGCTWFFITHVIRQSGHFFYEKQDKDIEKRKFGHKDKSKKVAAASLFGAALLYKYRMEVYDYLATTPYGSFIPNLNTEQYVVLVCLFTVVPHYVEITYQYGFLRGLSWALKILTDPFTDLLDFYTHIFIHPKHFLDLKNQSAIYSLDINTKAITIKKKIQ</sequence>
<organism evidence="2 3">
    <name type="scientific">Chaetoceros tenuissimus</name>
    <dbReference type="NCBI Taxonomy" id="426638"/>
    <lineage>
        <taxon>Eukaryota</taxon>
        <taxon>Sar</taxon>
        <taxon>Stramenopiles</taxon>
        <taxon>Ochrophyta</taxon>
        <taxon>Bacillariophyta</taxon>
        <taxon>Coscinodiscophyceae</taxon>
        <taxon>Chaetocerotophycidae</taxon>
        <taxon>Chaetocerotales</taxon>
        <taxon>Chaetocerotaceae</taxon>
        <taxon>Chaetoceros</taxon>
    </lineage>
</organism>
<proteinExistence type="predicted"/>
<comment type="caution">
    <text evidence="2">The sequence shown here is derived from an EMBL/GenBank/DDBJ whole genome shotgun (WGS) entry which is preliminary data.</text>
</comment>
<keyword evidence="3" id="KW-1185">Reference proteome</keyword>
<dbReference type="Gene3D" id="3.40.640.10">
    <property type="entry name" value="Type I PLP-dependent aspartate aminotransferase-like (Major domain)"/>
    <property type="match status" value="1"/>
</dbReference>
<dbReference type="Proteomes" id="UP001054902">
    <property type="component" value="Unassembled WGS sequence"/>
</dbReference>
<comment type="cofactor">
    <cofactor evidence="1">
        <name>pyridoxal 5'-phosphate</name>
        <dbReference type="ChEBI" id="CHEBI:597326"/>
    </cofactor>
</comment>
<name>A0AAD3D356_9STRA</name>
<evidence type="ECO:0008006" key="4">
    <source>
        <dbReference type="Google" id="ProtNLM"/>
    </source>
</evidence>
<evidence type="ECO:0000313" key="2">
    <source>
        <dbReference type="EMBL" id="GFH56981.1"/>
    </source>
</evidence>
<dbReference type="InterPro" id="IPR015424">
    <property type="entry name" value="PyrdxlP-dep_Trfase"/>
</dbReference>
<protein>
    <recommendedName>
        <fullName evidence="4">Glutamate-1-semialdehyde 2,1-aminomutase</fullName>
    </recommendedName>
</protein>
<gene>
    <name evidence="2" type="ORF">CTEN210_13457</name>
</gene>
<dbReference type="PANTHER" id="PTHR43713:SF3">
    <property type="entry name" value="GLUTAMATE-1-SEMIALDEHYDE 2,1-AMINOMUTASE 1, CHLOROPLASTIC-RELATED"/>
    <property type="match status" value="1"/>
</dbReference>
<dbReference type="PANTHER" id="PTHR43713">
    <property type="entry name" value="GLUTAMATE-1-SEMIALDEHYDE 2,1-AMINOMUTASE"/>
    <property type="match status" value="1"/>
</dbReference>
<dbReference type="AlphaFoldDB" id="A0AAD3D356"/>
<dbReference type="InterPro" id="IPR015421">
    <property type="entry name" value="PyrdxlP-dep_Trfase_major"/>
</dbReference>